<comment type="caution">
    <text evidence="1">The sequence shown here is derived from an EMBL/GenBank/DDBJ whole genome shotgun (WGS) entry which is preliminary data.</text>
</comment>
<sequence length="85" mass="9936">MVDDSDIVTHRWYKLVTLTRRYLFGDEVDETENICASVSLVCKFDQYIYSQYVNIQTNIAAFEVVVSEIRQVEICEMMITSKITN</sequence>
<protein>
    <submittedName>
        <fullName evidence="1">Uncharacterized protein</fullName>
    </submittedName>
</protein>
<name>A0A9Q1H576_HOLLE</name>
<accession>A0A9Q1H576</accession>
<keyword evidence="2" id="KW-1185">Reference proteome</keyword>
<proteinExistence type="predicted"/>
<dbReference type="Proteomes" id="UP001152320">
    <property type="component" value="Chromosome 11"/>
</dbReference>
<reference evidence="1" key="1">
    <citation type="submission" date="2021-10" db="EMBL/GenBank/DDBJ databases">
        <title>Tropical sea cucumber genome reveals ecological adaptation and Cuvierian tubules defense mechanism.</title>
        <authorList>
            <person name="Chen T."/>
        </authorList>
    </citation>
    <scope>NUCLEOTIDE SEQUENCE</scope>
    <source>
        <strain evidence="1">Nanhai2018</strain>
        <tissue evidence="1">Muscle</tissue>
    </source>
</reference>
<organism evidence="1 2">
    <name type="scientific">Holothuria leucospilota</name>
    <name type="common">Black long sea cucumber</name>
    <name type="synonym">Mertensiothuria leucospilota</name>
    <dbReference type="NCBI Taxonomy" id="206669"/>
    <lineage>
        <taxon>Eukaryota</taxon>
        <taxon>Metazoa</taxon>
        <taxon>Echinodermata</taxon>
        <taxon>Eleutherozoa</taxon>
        <taxon>Echinozoa</taxon>
        <taxon>Holothuroidea</taxon>
        <taxon>Aspidochirotacea</taxon>
        <taxon>Aspidochirotida</taxon>
        <taxon>Holothuriidae</taxon>
        <taxon>Holothuria</taxon>
    </lineage>
</organism>
<dbReference type="AlphaFoldDB" id="A0A9Q1H576"/>
<dbReference type="EMBL" id="JAIZAY010000011">
    <property type="protein sequence ID" value="KAJ8033734.1"/>
    <property type="molecule type" value="Genomic_DNA"/>
</dbReference>
<gene>
    <name evidence="1" type="ORF">HOLleu_24078</name>
</gene>
<evidence type="ECO:0000313" key="2">
    <source>
        <dbReference type="Proteomes" id="UP001152320"/>
    </source>
</evidence>
<evidence type="ECO:0000313" key="1">
    <source>
        <dbReference type="EMBL" id="KAJ8033734.1"/>
    </source>
</evidence>